<dbReference type="OrthoDB" id="306232at2759"/>
<name>A0A8S1QP86_9CILI</name>
<protein>
    <submittedName>
        <fullName evidence="2">Uncharacterized protein</fullName>
    </submittedName>
</protein>
<dbReference type="EMBL" id="CAJJDN010000112">
    <property type="protein sequence ID" value="CAD8117071.1"/>
    <property type="molecule type" value="Genomic_DNA"/>
</dbReference>
<reference evidence="2" key="1">
    <citation type="submission" date="2021-01" db="EMBL/GenBank/DDBJ databases">
        <authorList>
            <consortium name="Genoscope - CEA"/>
            <person name="William W."/>
        </authorList>
    </citation>
    <scope>NUCLEOTIDE SEQUENCE</scope>
</reference>
<organism evidence="2 3">
    <name type="scientific">Paramecium sonneborni</name>
    <dbReference type="NCBI Taxonomy" id="65129"/>
    <lineage>
        <taxon>Eukaryota</taxon>
        <taxon>Sar</taxon>
        <taxon>Alveolata</taxon>
        <taxon>Ciliophora</taxon>
        <taxon>Intramacronucleata</taxon>
        <taxon>Oligohymenophorea</taxon>
        <taxon>Peniculida</taxon>
        <taxon>Parameciidae</taxon>
        <taxon>Paramecium</taxon>
    </lineage>
</organism>
<dbReference type="Proteomes" id="UP000692954">
    <property type="component" value="Unassembled WGS sequence"/>
</dbReference>
<proteinExistence type="predicted"/>
<comment type="caution">
    <text evidence="2">The sequence shown here is derived from an EMBL/GenBank/DDBJ whole genome shotgun (WGS) entry which is preliminary data.</text>
</comment>
<feature type="compositionally biased region" description="Basic and acidic residues" evidence="1">
    <location>
        <begin position="85"/>
        <end position="97"/>
    </location>
</feature>
<evidence type="ECO:0000256" key="1">
    <source>
        <dbReference type="SAM" id="MobiDB-lite"/>
    </source>
</evidence>
<evidence type="ECO:0000313" key="3">
    <source>
        <dbReference type="Proteomes" id="UP000692954"/>
    </source>
</evidence>
<keyword evidence="3" id="KW-1185">Reference proteome</keyword>
<sequence length="107" mass="13168">MIKDSSRQTFEQKQKYVVKKRVLAYQKIIKNQNFIKLKEETEFLEGIHSKSYMYEEAQKEFNQKFSKQYNKIQTLYKKSIQNKNNDNKKNQQRKEKITFNINKDFEE</sequence>
<feature type="region of interest" description="Disordered" evidence="1">
    <location>
        <begin position="81"/>
        <end position="107"/>
    </location>
</feature>
<evidence type="ECO:0000313" key="2">
    <source>
        <dbReference type="EMBL" id="CAD8117071.1"/>
    </source>
</evidence>
<dbReference type="AlphaFoldDB" id="A0A8S1QP86"/>
<gene>
    <name evidence="2" type="ORF">PSON_ATCC_30995.1.T1120205</name>
</gene>
<accession>A0A8S1QP86</accession>